<gene>
    <name evidence="9" type="ORF">SAPIO_CDS6676</name>
</gene>
<dbReference type="SMART" id="SM00415">
    <property type="entry name" value="HSF"/>
    <property type="match status" value="1"/>
</dbReference>
<dbReference type="GeneID" id="27725748"/>
<dbReference type="VEuPathDB" id="FungiDB:SAPIO_CDS6676"/>
<keyword evidence="10" id="KW-1185">Reference proteome</keyword>
<dbReference type="InterPro" id="IPR036390">
    <property type="entry name" value="WH_DNA-bd_sf"/>
</dbReference>
<dbReference type="OMA" id="QWGQNPP"/>
<dbReference type="OrthoDB" id="60033at2759"/>
<dbReference type="Gene3D" id="1.10.10.10">
    <property type="entry name" value="Winged helix-like DNA-binding domain superfamily/Winged helix DNA-binding domain"/>
    <property type="match status" value="1"/>
</dbReference>
<dbReference type="PANTHER" id="PTHR10015:SF427">
    <property type="entry name" value="HEAT SHOCK FACTOR PROTEIN"/>
    <property type="match status" value="1"/>
</dbReference>
<feature type="region of interest" description="Disordered" evidence="7">
    <location>
        <begin position="1"/>
        <end position="32"/>
    </location>
</feature>
<dbReference type="GO" id="GO:0003700">
    <property type="term" value="F:DNA-binding transcription factor activity"/>
    <property type="evidence" value="ECO:0007669"/>
    <property type="project" value="InterPro"/>
</dbReference>
<feature type="region of interest" description="Disordered" evidence="7">
    <location>
        <begin position="492"/>
        <end position="551"/>
    </location>
</feature>
<accession>A0A084G3F4</accession>
<keyword evidence="4" id="KW-0539">Nucleus</keyword>
<evidence type="ECO:0000256" key="4">
    <source>
        <dbReference type="ARBA" id="ARBA00023242"/>
    </source>
</evidence>
<protein>
    <recommendedName>
        <fullName evidence="8">HSF-type DNA-binding domain-containing protein</fullName>
    </recommendedName>
</protein>
<comment type="similarity">
    <text evidence="2 5">Belongs to the HSF family.</text>
</comment>
<evidence type="ECO:0000256" key="2">
    <source>
        <dbReference type="ARBA" id="ARBA00006403"/>
    </source>
</evidence>
<dbReference type="Pfam" id="PF00447">
    <property type="entry name" value="HSF_DNA-bind"/>
    <property type="match status" value="1"/>
</dbReference>
<sequence length="748" mass="81420">MPMQPIGQQFSDVDPLMRWTSPDNSSNFVDDGSQGLGSFGLQQPVPPHFPQPIPATPSNMLARRVMNRALIPTGSRASFDANPDPWASLVPADPSTLDTTVNPEMSEQENLQHLEQLALKAKRDAEAKRKQIPPFVQKLSSFLNEGKNEDLIRWSEKGDSFIVVDEEEFAKKLIPELFKHNNYASFVRQLNMYGFHKRVGLSDNSMRASERKNKSPSEYSNPYFRRGHPNLLWLITKPKSSSKAKKSAKSTDPEVDSDEDTGSPNGPSYTAIPGGMSLSETGAGLKKKELALIRDEFKKLREHQQVILQRMQRLEQNQQRIEQQQRAQQQKDQRVDEIYRLFMRHETSLQSMMQILAYHFKKTLEDNKSAQQIKDIMATGFLPGGHGSHGIVELEDFVQNQPKSPTPMGVPKRARALLEAPPTIPKTGNVRTVPASPASAQGFSAPEMGSVTEILDASPADTTSPPYLPTSLSPNSQEKLLRMFQDANASAATASMSSAQPNPFAQAVPQPSTRINPPQQIPNLPRGSTSTTASTVSLPPNSLPSASIPVSAPTTGLPTIPSVSAPPVMPVSSAMPSNLGNLSGVVPDPSQYSALTSIPPAVENISYNSKEYEHLKKLQAAQDAQIQLLGSKIAPLSPSGQLPGFGGPGDTNEYFSGANFDLNDPTFNEFINSDPFSGEGAPDLTNAAVPTDDFGHDFDFSLIDQDGGVSGANATDAKNIPSPSGTEEILRDDIVDSPDRGSKRRKVQ</sequence>
<evidence type="ECO:0000256" key="3">
    <source>
        <dbReference type="ARBA" id="ARBA00023125"/>
    </source>
</evidence>
<name>A0A084G3F4_PSEDA</name>
<feature type="compositionally biased region" description="Polar residues" evidence="7">
    <location>
        <begin position="1"/>
        <end position="11"/>
    </location>
</feature>
<dbReference type="SUPFAM" id="SSF46785">
    <property type="entry name" value="Winged helix' DNA-binding domain"/>
    <property type="match status" value="1"/>
</dbReference>
<feature type="region of interest" description="Disordered" evidence="7">
    <location>
        <begin position="420"/>
        <end position="444"/>
    </location>
</feature>
<dbReference type="EMBL" id="JOWA01000106">
    <property type="protein sequence ID" value="KEZ41866.1"/>
    <property type="molecule type" value="Genomic_DNA"/>
</dbReference>
<evidence type="ECO:0000313" key="10">
    <source>
        <dbReference type="Proteomes" id="UP000028545"/>
    </source>
</evidence>
<dbReference type="Proteomes" id="UP000028545">
    <property type="component" value="Unassembled WGS sequence"/>
</dbReference>
<evidence type="ECO:0000256" key="1">
    <source>
        <dbReference type="ARBA" id="ARBA00004123"/>
    </source>
</evidence>
<evidence type="ECO:0000313" key="9">
    <source>
        <dbReference type="EMBL" id="KEZ41866.1"/>
    </source>
</evidence>
<evidence type="ECO:0000256" key="6">
    <source>
        <dbReference type="SAM" id="Coils"/>
    </source>
</evidence>
<feature type="region of interest" description="Disordered" evidence="7">
    <location>
        <begin position="707"/>
        <end position="748"/>
    </location>
</feature>
<comment type="subcellular location">
    <subcellularLocation>
        <location evidence="1">Nucleus</location>
    </subcellularLocation>
</comment>
<dbReference type="GO" id="GO:0005634">
    <property type="term" value="C:nucleus"/>
    <property type="evidence" value="ECO:0007669"/>
    <property type="project" value="UniProtKB-SubCell"/>
</dbReference>
<dbReference type="HOGENOM" id="CLU_013966_1_0_1"/>
<dbReference type="InterPro" id="IPR036388">
    <property type="entry name" value="WH-like_DNA-bd_sf"/>
</dbReference>
<dbReference type="AlphaFoldDB" id="A0A084G3F4"/>
<dbReference type="InterPro" id="IPR000232">
    <property type="entry name" value="HSF_DNA-bd"/>
</dbReference>
<evidence type="ECO:0000259" key="8">
    <source>
        <dbReference type="SMART" id="SM00415"/>
    </source>
</evidence>
<dbReference type="GO" id="GO:0043565">
    <property type="term" value="F:sequence-specific DNA binding"/>
    <property type="evidence" value="ECO:0007669"/>
    <property type="project" value="InterPro"/>
</dbReference>
<keyword evidence="6" id="KW-0175">Coiled coil</keyword>
<keyword evidence="3" id="KW-0238">DNA-binding</keyword>
<dbReference type="PRINTS" id="PR00056">
    <property type="entry name" value="HSFDOMAIN"/>
</dbReference>
<dbReference type="KEGG" id="sapo:SAPIO_CDS6676"/>
<dbReference type="RefSeq" id="XP_016641665.1">
    <property type="nucleotide sequence ID" value="XM_016788721.1"/>
</dbReference>
<reference evidence="9 10" key="1">
    <citation type="journal article" date="2014" name="Genome Announc.">
        <title>Draft genome sequence of the pathogenic fungus Scedosporium apiospermum.</title>
        <authorList>
            <person name="Vandeputte P."/>
            <person name="Ghamrawi S."/>
            <person name="Rechenmann M."/>
            <person name="Iltis A."/>
            <person name="Giraud S."/>
            <person name="Fleury M."/>
            <person name="Thornton C."/>
            <person name="Delhaes L."/>
            <person name="Meyer W."/>
            <person name="Papon N."/>
            <person name="Bouchara J.P."/>
        </authorList>
    </citation>
    <scope>NUCLEOTIDE SEQUENCE [LARGE SCALE GENOMIC DNA]</scope>
    <source>
        <strain evidence="9 10">IHEM 14462</strain>
    </source>
</reference>
<evidence type="ECO:0000256" key="5">
    <source>
        <dbReference type="RuleBase" id="RU004020"/>
    </source>
</evidence>
<evidence type="ECO:0000256" key="7">
    <source>
        <dbReference type="SAM" id="MobiDB-lite"/>
    </source>
</evidence>
<dbReference type="FunFam" id="1.10.10.10:FF:000173">
    <property type="entry name" value="Heat shock transcription factor Hsf1"/>
    <property type="match status" value="1"/>
</dbReference>
<dbReference type="PANTHER" id="PTHR10015">
    <property type="entry name" value="HEAT SHOCK TRANSCRIPTION FACTOR"/>
    <property type="match status" value="1"/>
</dbReference>
<feature type="domain" description="HSF-type DNA-binding" evidence="8">
    <location>
        <begin position="131"/>
        <end position="238"/>
    </location>
</feature>
<feature type="region of interest" description="Disordered" evidence="7">
    <location>
        <begin position="242"/>
        <end position="277"/>
    </location>
</feature>
<proteinExistence type="inferred from homology"/>
<feature type="compositionally biased region" description="Basic and acidic residues" evidence="7">
    <location>
        <begin position="728"/>
        <end position="741"/>
    </location>
</feature>
<comment type="caution">
    <text evidence="9">The sequence shown here is derived from an EMBL/GenBank/DDBJ whole genome shotgun (WGS) entry which is preliminary data.</text>
</comment>
<feature type="compositionally biased region" description="Polar residues" evidence="7">
    <location>
        <begin position="509"/>
        <end position="545"/>
    </location>
</feature>
<organism evidence="9 10">
    <name type="scientific">Pseudallescheria apiosperma</name>
    <name type="common">Scedosporium apiospermum</name>
    <dbReference type="NCBI Taxonomy" id="563466"/>
    <lineage>
        <taxon>Eukaryota</taxon>
        <taxon>Fungi</taxon>
        <taxon>Dikarya</taxon>
        <taxon>Ascomycota</taxon>
        <taxon>Pezizomycotina</taxon>
        <taxon>Sordariomycetes</taxon>
        <taxon>Hypocreomycetidae</taxon>
        <taxon>Microascales</taxon>
        <taxon>Microascaceae</taxon>
        <taxon>Scedosporium</taxon>
    </lineage>
</organism>
<feature type="coiled-coil region" evidence="6">
    <location>
        <begin position="297"/>
        <end position="334"/>
    </location>
</feature>